<name>A0ABU1QTD7_9BACT</name>
<protein>
    <submittedName>
        <fullName evidence="3">Sensor histidine kinase YesM</fullName>
    </submittedName>
</protein>
<proteinExistence type="predicted"/>
<reference evidence="3 4" key="1">
    <citation type="submission" date="2023-07" db="EMBL/GenBank/DDBJ databases">
        <title>Sorghum-associated microbial communities from plants grown in Nebraska, USA.</title>
        <authorList>
            <person name="Schachtman D."/>
        </authorList>
    </citation>
    <scope>NUCLEOTIDE SEQUENCE [LARGE SCALE GENOMIC DNA]</scope>
    <source>
        <strain evidence="3 4">BE57</strain>
    </source>
</reference>
<feature type="transmembrane region" description="Helical" evidence="1">
    <location>
        <begin position="89"/>
        <end position="107"/>
    </location>
</feature>
<keyword evidence="1" id="KW-0812">Transmembrane</keyword>
<dbReference type="RefSeq" id="WP_309981693.1">
    <property type="nucleotide sequence ID" value="NZ_JAVDTI010000001.1"/>
</dbReference>
<comment type="caution">
    <text evidence="3">The sequence shown here is derived from an EMBL/GenBank/DDBJ whole genome shotgun (WGS) entry which is preliminary data.</text>
</comment>
<keyword evidence="1" id="KW-0472">Membrane</keyword>
<accession>A0ABU1QTD7</accession>
<dbReference type="Pfam" id="PF06580">
    <property type="entry name" value="His_kinase"/>
    <property type="match status" value="1"/>
</dbReference>
<evidence type="ECO:0000256" key="1">
    <source>
        <dbReference type="SAM" id="Phobius"/>
    </source>
</evidence>
<sequence>METPFLEKQVRLPFSNRTVSAKYALVHVCYWLLVTGFFLYEKRYLIFKASLNYFAICVAARVILLIVIAYLNLHYFLPKYLSRKKYGRYFGMVLLSILGYLFIQSFFDYYLYGYVIGPMRNSNIVEALSYNFFSTLWYLALMVALKLSIDWYEQQRILQKIVVEKLNAEVNFLRSQVNPHFLFNILNNLYALTLKKSDLAPEVVLKLSEMMEYMLYDSDDSTVSLDKEISYLHNYIELERIRYDNNPDISLEVAGNPDGKEIAPLLLLPLVENAFKHGVSRKSEKGWLHGKIHVGPSALEVTIENSKSNTTSKDGKGGIGLANLRKRLELLYPSRHSLRIDDQQERFSVFMEINLANA</sequence>
<dbReference type="PANTHER" id="PTHR34220:SF7">
    <property type="entry name" value="SENSOR HISTIDINE KINASE YPDA"/>
    <property type="match status" value="1"/>
</dbReference>
<gene>
    <name evidence="3" type="ORF">J2W84_001441</name>
</gene>
<feature type="domain" description="Signal transduction histidine kinase internal region" evidence="2">
    <location>
        <begin position="168"/>
        <end position="245"/>
    </location>
</feature>
<keyword evidence="3" id="KW-0418">Kinase</keyword>
<feature type="transmembrane region" description="Helical" evidence="1">
    <location>
        <begin position="21"/>
        <end position="40"/>
    </location>
</feature>
<dbReference type="InterPro" id="IPR050640">
    <property type="entry name" value="Bact_2-comp_sensor_kinase"/>
</dbReference>
<keyword evidence="1" id="KW-1133">Transmembrane helix</keyword>
<evidence type="ECO:0000313" key="3">
    <source>
        <dbReference type="EMBL" id="MDR6804404.1"/>
    </source>
</evidence>
<feature type="transmembrane region" description="Helical" evidence="1">
    <location>
        <begin position="127"/>
        <end position="149"/>
    </location>
</feature>
<dbReference type="PANTHER" id="PTHR34220">
    <property type="entry name" value="SENSOR HISTIDINE KINASE YPDA"/>
    <property type="match status" value="1"/>
</dbReference>
<dbReference type="GO" id="GO:0016301">
    <property type="term" value="F:kinase activity"/>
    <property type="evidence" value="ECO:0007669"/>
    <property type="project" value="UniProtKB-KW"/>
</dbReference>
<dbReference type="InterPro" id="IPR036890">
    <property type="entry name" value="HATPase_C_sf"/>
</dbReference>
<keyword evidence="4" id="KW-1185">Reference proteome</keyword>
<feature type="transmembrane region" description="Helical" evidence="1">
    <location>
        <begin position="52"/>
        <end position="77"/>
    </location>
</feature>
<dbReference type="Gene3D" id="3.30.565.10">
    <property type="entry name" value="Histidine kinase-like ATPase, C-terminal domain"/>
    <property type="match status" value="1"/>
</dbReference>
<evidence type="ECO:0000313" key="4">
    <source>
        <dbReference type="Proteomes" id="UP001264980"/>
    </source>
</evidence>
<dbReference type="EMBL" id="JAVDTI010000001">
    <property type="protein sequence ID" value="MDR6804404.1"/>
    <property type="molecule type" value="Genomic_DNA"/>
</dbReference>
<keyword evidence="3" id="KW-0808">Transferase</keyword>
<evidence type="ECO:0000259" key="2">
    <source>
        <dbReference type="Pfam" id="PF06580"/>
    </source>
</evidence>
<dbReference type="InterPro" id="IPR010559">
    <property type="entry name" value="Sig_transdc_His_kin_internal"/>
</dbReference>
<organism evidence="3 4">
    <name type="scientific">Dyadobacter fermentans</name>
    <dbReference type="NCBI Taxonomy" id="94254"/>
    <lineage>
        <taxon>Bacteria</taxon>
        <taxon>Pseudomonadati</taxon>
        <taxon>Bacteroidota</taxon>
        <taxon>Cytophagia</taxon>
        <taxon>Cytophagales</taxon>
        <taxon>Spirosomataceae</taxon>
        <taxon>Dyadobacter</taxon>
    </lineage>
</organism>
<dbReference type="Proteomes" id="UP001264980">
    <property type="component" value="Unassembled WGS sequence"/>
</dbReference>